<keyword evidence="9" id="KW-0966">Cell projection</keyword>
<evidence type="ECO:0000256" key="9">
    <source>
        <dbReference type="ARBA" id="ARBA00023273"/>
    </source>
</evidence>
<evidence type="ECO:0000313" key="14">
    <source>
        <dbReference type="Proteomes" id="UP001497623"/>
    </source>
</evidence>
<dbReference type="PANTHER" id="PTHR28388">
    <property type="entry name" value="TRANSMEMBRANE PROTEIN 237"/>
    <property type="match status" value="1"/>
</dbReference>
<evidence type="ECO:0000256" key="12">
    <source>
        <dbReference type="SAM" id="Phobius"/>
    </source>
</evidence>
<keyword evidence="8 12" id="KW-0472">Membrane</keyword>
<gene>
    <name evidence="13" type="ORF">MNOR_LOCUS31999</name>
</gene>
<evidence type="ECO:0000256" key="1">
    <source>
        <dbReference type="ARBA" id="ARBA00004138"/>
    </source>
</evidence>
<accession>A0AAV2S6F6</accession>
<evidence type="ECO:0000256" key="5">
    <source>
        <dbReference type="ARBA" id="ARBA00022794"/>
    </source>
</evidence>
<feature type="transmembrane region" description="Helical" evidence="12">
    <location>
        <begin position="342"/>
        <end position="361"/>
    </location>
</feature>
<feature type="compositionally biased region" description="Basic residues" evidence="11">
    <location>
        <begin position="145"/>
        <end position="157"/>
    </location>
</feature>
<evidence type="ECO:0000256" key="8">
    <source>
        <dbReference type="ARBA" id="ARBA00023136"/>
    </source>
</evidence>
<dbReference type="Proteomes" id="UP001497623">
    <property type="component" value="Unassembled WGS sequence"/>
</dbReference>
<feature type="transmembrane region" description="Helical" evidence="12">
    <location>
        <begin position="266"/>
        <end position="290"/>
    </location>
</feature>
<dbReference type="EMBL" id="CAXKWB010042456">
    <property type="protein sequence ID" value="CAL4157894.1"/>
    <property type="molecule type" value="Genomic_DNA"/>
</dbReference>
<evidence type="ECO:0000256" key="11">
    <source>
        <dbReference type="SAM" id="MobiDB-lite"/>
    </source>
</evidence>
<evidence type="ECO:0000256" key="6">
    <source>
        <dbReference type="ARBA" id="ARBA00022989"/>
    </source>
</evidence>
<feature type="non-terminal residue" evidence="13">
    <location>
        <position position="380"/>
    </location>
</feature>
<dbReference type="GO" id="GO:0035869">
    <property type="term" value="C:ciliary transition zone"/>
    <property type="evidence" value="ECO:0007669"/>
    <property type="project" value="TreeGrafter"/>
</dbReference>
<name>A0AAV2S6F6_MEGNR</name>
<comment type="caution">
    <text evidence="13">The sequence shown here is derived from an EMBL/GenBank/DDBJ whole genome shotgun (WGS) entry which is preliminary data.</text>
</comment>
<dbReference type="Pfam" id="PF15383">
    <property type="entry name" value="TMEM237"/>
    <property type="match status" value="1"/>
</dbReference>
<keyword evidence="4 12" id="KW-0812">Transmembrane</keyword>
<dbReference type="AlphaFoldDB" id="A0AAV2S6F6"/>
<feature type="compositionally biased region" description="Low complexity" evidence="11">
    <location>
        <begin position="1"/>
        <end position="12"/>
    </location>
</feature>
<organism evidence="13 14">
    <name type="scientific">Meganyctiphanes norvegica</name>
    <name type="common">Northern krill</name>
    <name type="synonym">Thysanopoda norvegica</name>
    <dbReference type="NCBI Taxonomy" id="48144"/>
    <lineage>
        <taxon>Eukaryota</taxon>
        <taxon>Metazoa</taxon>
        <taxon>Ecdysozoa</taxon>
        <taxon>Arthropoda</taxon>
        <taxon>Crustacea</taxon>
        <taxon>Multicrustacea</taxon>
        <taxon>Malacostraca</taxon>
        <taxon>Eumalacostraca</taxon>
        <taxon>Eucarida</taxon>
        <taxon>Euphausiacea</taxon>
        <taxon>Euphausiidae</taxon>
        <taxon>Meganyctiphanes</taxon>
    </lineage>
</organism>
<comment type="subcellular location">
    <subcellularLocation>
        <location evidence="1">Cell projection</location>
        <location evidence="1">Cilium</location>
    </subcellularLocation>
    <subcellularLocation>
        <location evidence="2">Membrane</location>
        <topology evidence="2">Multi-pass membrane protein</topology>
    </subcellularLocation>
</comment>
<evidence type="ECO:0000313" key="13">
    <source>
        <dbReference type="EMBL" id="CAL4157894.1"/>
    </source>
</evidence>
<dbReference type="InterPro" id="IPR029409">
    <property type="entry name" value="TMEM237"/>
</dbReference>
<keyword evidence="5" id="KW-0970">Cilium biogenesis/degradation</keyword>
<keyword evidence="7" id="KW-0969">Cilium</keyword>
<feature type="compositionally biased region" description="Basic and acidic residues" evidence="11">
    <location>
        <begin position="63"/>
        <end position="91"/>
    </location>
</feature>
<proteinExistence type="inferred from homology"/>
<keyword evidence="6 12" id="KW-1133">Transmembrane helix</keyword>
<dbReference type="GO" id="GO:0060271">
    <property type="term" value="P:cilium assembly"/>
    <property type="evidence" value="ECO:0007669"/>
    <property type="project" value="TreeGrafter"/>
</dbReference>
<dbReference type="PANTHER" id="PTHR28388:SF1">
    <property type="entry name" value="TRANSMEMBRANE PROTEIN 237"/>
    <property type="match status" value="1"/>
</dbReference>
<protein>
    <recommendedName>
        <fullName evidence="15">Transmembrane protein 237</fullName>
    </recommendedName>
</protein>
<sequence length="380" mass="42873">MESPQRPSSGTSSRRRRRESKSKENIEMYPEEESNLSHEISEMETTIMDESAIHKKSKKSKKDKQLSQKKDSEDHNDQLAEKLSDLIDNVKVKKKKKKEKSTQKKNDKNEVEESKAKAADKTDQDIDKSIHSTATPDKSSDLSKKEKKKKQKSKKSTSKLSLLSGSREEICITSQLRDLKDDVIIVDENKEPEETILNVQNLNINPSTAHQEKYINATFHENINGFIAAKNKSGEMIHADESMQDLTQGPSRASHAIFLQRGFRTISVFCHGLLAGITVAHCLLIFLLSSRSEEIIKIYQQSLAHTFFSLVFFLTIICFVASCDRSNVCGTSVMSVNGINIPWIPGLYLASLVLSVIAVRVEDILTHHTTINDENNLQKQ</sequence>
<evidence type="ECO:0000256" key="2">
    <source>
        <dbReference type="ARBA" id="ARBA00004141"/>
    </source>
</evidence>
<dbReference type="GO" id="GO:0016020">
    <property type="term" value="C:membrane"/>
    <property type="evidence" value="ECO:0007669"/>
    <property type="project" value="UniProtKB-SubCell"/>
</dbReference>
<evidence type="ECO:0000256" key="4">
    <source>
        <dbReference type="ARBA" id="ARBA00022692"/>
    </source>
</evidence>
<evidence type="ECO:0000256" key="10">
    <source>
        <dbReference type="ARBA" id="ARBA00025631"/>
    </source>
</evidence>
<evidence type="ECO:0000256" key="7">
    <source>
        <dbReference type="ARBA" id="ARBA00023069"/>
    </source>
</evidence>
<comment type="function">
    <text evidence="10">Component of the transition zone in primary cilia. Required for ciliogenesis.</text>
</comment>
<feature type="transmembrane region" description="Helical" evidence="12">
    <location>
        <begin position="302"/>
        <end position="322"/>
    </location>
</feature>
<keyword evidence="14" id="KW-1185">Reference proteome</keyword>
<reference evidence="13 14" key="1">
    <citation type="submission" date="2024-05" db="EMBL/GenBank/DDBJ databases">
        <authorList>
            <person name="Wallberg A."/>
        </authorList>
    </citation>
    <scope>NUCLEOTIDE SEQUENCE [LARGE SCALE GENOMIC DNA]</scope>
</reference>
<evidence type="ECO:0008006" key="15">
    <source>
        <dbReference type="Google" id="ProtNLM"/>
    </source>
</evidence>
<evidence type="ECO:0000256" key="3">
    <source>
        <dbReference type="ARBA" id="ARBA00008783"/>
    </source>
</evidence>
<feature type="compositionally biased region" description="Basic and acidic residues" evidence="11">
    <location>
        <begin position="100"/>
        <end position="130"/>
    </location>
</feature>
<feature type="region of interest" description="Disordered" evidence="11">
    <location>
        <begin position="1"/>
        <end position="160"/>
    </location>
</feature>
<comment type="similarity">
    <text evidence="3">Belongs to the TMEM237 family.</text>
</comment>